<proteinExistence type="evidence at transcript level"/>
<dbReference type="AGR" id="FB:FBgn0033544"/>
<dbReference type="AlphaFoldDB" id="Q95SG1"/>
<dbReference type="EMBL" id="AY060812">
    <property type="protein sequence ID" value="AAL28360.1"/>
    <property type="molecule type" value="mRNA"/>
</dbReference>
<sequence length="38" mass="4536">MKLARNLWVVFGKQSWRMQTILIVAMCNQQKACAKNYY</sequence>
<name>Q95SG1_DROME</name>
<dbReference type="GO" id="GO:0006513">
    <property type="term" value="P:protein monoubiquitination"/>
    <property type="evidence" value="ECO:0000250"/>
    <property type="project" value="FlyBase"/>
</dbReference>
<reference evidence="1" key="1">
    <citation type="submission" date="2001-10" db="EMBL/GenBank/DDBJ databases">
        <authorList>
            <person name="Stapleton M."/>
            <person name="Brokstein P."/>
            <person name="Hong L."/>
            <person name="Agbayani A."/>
            <person name="Carlson J."/>
            <person name="Champe M."/>
            <person name="Chavez C."/>
            <person name="Dorsett V."/>
            <person name="Farfan D."/>
            <person name="Frise E."/>
            <person name="George R."/>
            <person name="Gonzalez M."/>
            <person name="Guarin H."/>
            <person name="Li P."/>
            <person name="Liao G."/>
            <person name="Miranda A."/>
            <person name="Mungall C.J."/>
            <person name="Nunoo J."/>
            <person name="Pacleb J."/>
            <person name="Paragas V."/>
            <person name="Park S."/>
            <person name="Phouanenavong S."/>
            <person name="Wan K."/>
            <person name="Yu C."/>
            <person name="Lewis S.E."/>
            <person name="Rubin G.M."/>
            <person name="Celniker S."/>
        </authorList>
    </citation>
    <scope>NUCLEOTIDE SEQUENCE</scope>
    <source>
        <strain evidence="1">Berkeley</strain>
    </source>
</reference>
<evidence type="ECO:0000313" key="2">
    <source>
        <dbReference type="FlyBase" id="FBgn0033544"/>
    </source>
</evidence>
<gene>
    <name evidence="2" type="ORF">CG7220</name>
</gene>
<organism evidence="1">
    <name type="scientific">Drosophila melanogaster</name>
    <name type="common">Fruit fly</name>
    <dbReference type="NCBI Taxonomy" id="7227"/>
    <lineage>
        <taxon>Eukaryota</taxon>
        <taxon>Metazoa</taxon>
        <taxon>Ecdysozoa</taxon>
        <taxon>Arthropoda</taxon>
        <taxon>Hexapoda</taxon>
        <taxon>Insecta</taxon>
        <taxon>Pterygota</taxon>
        <taxon>Neoptera</taxon>
        <taxon>Endopterygota</taxon>
        <taxon>Diptera</taxon>
        <taxon>Brachycera</taxon>
        <taxon>Muscomorpha</taxon>
        <taxon>Ephydroidea</taxon>
        <taxon>Drosophilidae</taxon>
        <taxon>Drosophila</taxon>
        <taxon>Sophophora</taxon>
    </lineage>
</organism>
<dbReference type="FlyBase" id="FBgn0033544">
    <property type="gene designation" value="CG7220"/>
</dbReference>
<protein>
    <submittedName>
        <fullName evidence="1">GH28095p</fullName>
    </submittedName>
</protein>
<evidence type="ECO:0000313" key="1">
    <source>
        <dbReference type="EMBL" id="AAL28360.1"/>
    </source>
</evidence>
<dbReference type="GO" id="GO:0004842">
    <property type="term" value="F:ubiquitin-protein transferase activity"/>
    <property type="evidence" value="ECO:0000250"/>
    <property type="project" value="FlyBase"/>
</dbReference>
<accession>Q95SG1</accession>
<dbReference type="OrthoDB" id="406833at2759"/>